<evidence type="ECO:0000259" key="5">
    <source>
        <dbReference type="PROSITE" id="PS51755"/>
    </source>
</evidence>
<keyword evidence="7" id="KW-1185">Reference proteome</keyword>
<dbReference type="Proteomes" id="UP001267290">
    <property type="component" value="Unassembled WGS sequence"/>
</dbReference>
<evidence type="ECO:0000313" key="7">
    <source>
        <dbReference type="Proteomes" id="UP001267290"/>
    </source>
</evidence>
<dbReference type="PROSITE" id="PS51755">
    <property type="entry name" value="OMPR_PHOB"/>
    <property type="match status" value="1"/>
</dbReference>
<keyword evidence="3" id="KW-0804">Transcription</keyword>
<reference evidence="6 7" key="1">
    <citation type="submission" date="2023-07" db="EMBL/GenBank/DDBJ databases">
        <title>Sorghum-associated microbial communities from plants grown in Nebraska, USA.</title>
        <authorList>
            <person name="Schachtman D."/>
        </authorList>
    </citation>
    <scope>NUCLEOTIDE SEQUENCE [LARGE SCALE GENOMIC DNA]</scope>
    <source>
        <strain evidence="6 7">CC258</strain>
    </source>
</reference>
<protein>
    <submittedName>
        <fullName evidence="6">DNA-binding response OmpR family regulator</fullName>
    </submittedName>
</protein>
<dbReference type="CDD" id="cd00383">
    <property type="entry name" value="trans_reg_C"/>
    <property type="match status" value="1"/>
</dbReference>
<evidence type="ECO:0000256" key="3">
    <source>
        <dbReference type="ARBA" id="ARBA00023163"/>
    </source>
</evidence>
<dbReference type="EMBL" id="JAVDSB010000022">
    <property type="protein sequence ID" value="MDR6554982.1"/>
    <property type="molecule type" value="Genomic_DNA"/>
</dbReference>
<sequence>MFTREHLLDSVWDIDYDGSDRAVDLVVKRVRKALENWSSNEGEIRTMHRLGYQFYVNDK</sequence>
<accession>A0ABU1P5F2</accession>
<evidence type="ECO:0000256" key="1">
    <source>
        <dbReference type="ARBA" id="ARBA00023015"/>
    </source>
</evidence>
<dbReference type="Pfam" id="PF00486">
    <property type="entry name" value="Trans_reg_C"/>
    <property type="match status" value="1"/>
</dbReference>
<dbReference type="InterPro" id="IPR016032">
    <property type="entry name" value="Sig_transdc_resp-reg_C-effctor"/>
</dbReference>
<evidence type="ECO:0000256" key="4">
    <source>
        <dbReference type="PROSITE-ProRule" id="PRU01091"/>
    </source>
</evidence>
<keyword evidence="1" id="KW-0805">Transcription regulation</keyword>
<dbReference type="InterPro" id="IPR001867">
    <property type="entry name" value="OmpR/PhoB-type_DNA-bd"/>
</dbReference>
<dbReference type="SUPFAM" id="SSF46894">
    <property type="entry name" value="C-terminal effector domain of the bipartite response regulators"/>
    <property type="match status" value="1"/>
</dbReference>
<dbReference type="InterPro" id="IPR036388">
    <property type="entry name" value="WH-like_DNA-bd_sf"/>
</dbReference>
<feature type="DNA-binding region" description="OmpR/PhoB-type" evidence="4">
    <location>
        <begin position="1"/>
        <end position="56"/>
    </location>
</feature>
<gene>
    <name evidence="6" type="ORF">J2736_006225</name>
</gene>
<proteinExistence type="predicted"/>
<dbReference type="Gene3D" id="1.10.10.10">
    <property type="entry name" value="Winged helix-like DNA-binding domain superfamily/Winged helix DNA-binding domain"/>
    <property type="match status" value="1"/>
</dbReference>
<feature type="domain" description="OmpR/PhoB-type" evidence="5">
    <location>
        <begin position="1"/>
        <end position="56"/>
    </location>
</feature>
<comment type="caution">
    <text evidence="6">The sequence shown here is derived from an EMBL/GenBank/DDBJ whole genome shotgun (WGS) entry which is preliminary data.</text>
</comment>
<evidence type="ECO:0000313" key="6">
    <source>
        <dbReference type="EMBL" id="MDR6554982.1"/>
    </source>
</evidence>
<keyword evidence="2 4" id="KW-0238">DNA-binding</keyword>
<evidence type="ECO:0000256" key="2">
    <source>
        <dbReference type="ARBA" id="ARBA00023125"/>
    </source>
</evidence>
<name>A0ABU1P5F2_9BACL</name>
<organism evidence="6 7">
    <name type="scientific">Paenibacillus qinlingensis</name>
    <dbReference type="NCBI Taxonomy" id="1837343"/>
    <lineage>
        <taxon>Bacteria</taxon>
        <taxon>Bacillati</taxon>
        <taxon>Bacillota</taxon>
        <taxon>Bacilli</taxon>
        <taxon>Bacillales</taxon>
        <taxon>Paenibacillaceae</taxon>
        <taxon>Paenibacillus</taxon>
    </lineage>
</organism>
<dbReference type="GO" id="GO:0003677">
    <property type="term" value="F:DNA binding"/>
    <property type="evidence" value="ECO:0007669"/>
    <property type="project" value="UniProtKB-KW"/>
</dbReference>